<dbReference type="Pfam" id="PF14223">
    <property type="entry name" value="Retrotran_gag_2"/>
    <property type="match status" value="1"/>
</dbReference>
<name>A0AAV5LC51_9ROSI</name>
<evidence type="ECO:0000313" key="1">
    <source>
        <dbReference type="EMBL" id="GKV34836.1"/>
    </source>
</evidence>
<organism evidence="1 2">
    <name type="scientific">Rubroshorea leprosula</name>
    <dbReference type="NCBI Taxonomy" id="152421"/>
    <lineage>
        <taxon>Eukaryota</taxon>
        <taxon>Viridiplantae</taxon>
        <taxon>Streptophyta</taxon>
        <taxon>Embryophyta</taxon>
        <taxon>Tracheophyta</taxon>
        <taxon>Spermatophyta</taxon>
        <taxon>Magnoliopsida</taxon>
        <taxon>eudicotyledons</taxon>
        <taxon>Gunneridae</taxon>
        <taxon>Pentapetalae</taxon>
        <taxon>rosids</taxon>
        <taxon>malvids</taxon>
        <taxon>Malvales</taxon>
        <taxon>Dipterocarpaceae</taxon>
        <taxon>Rubroshorea</taxon>
    </lineage>
</organism>
<dbReference type="EMBL" id="BPVZ01000107">
    <property type="protein sequence ID" value="GKV34836.1"/>
    <property type="molecule type" value="Genomic_DNA"/>
</dbReference>
<proteinExistence type="predicted"/>
<dbReference type="AlphaFoldDB" id="A0AAV5LC51"/>
<dbReference type="Proteomes" id="UP001054252">
    <property type="component" value="Unassembled WGS sequence"/>
</dbReference>
<reference evidence="1 2" key="1">
    <citation type="journal article" date="2021" name="Commun. Biol.">
        <title>The genome of Shorea leprosula (Dipterocarpaceae) highlights the ecological relevance of drought in aseasonal tropical rainforests.</title>
        <authorList>
            <person name="Ng K.K.S."/>
            <person name="Kobayashi M.J."/>
            <person name="Fawcett J.A."/>
            <person name="Hatakeyama M."/>
            <person name="Paape T."/>
            <person name="Ng C.H."/>
            <person name="Ang C.C."/>
            <person name="Tnah L.H."/>
            <person name="Lee C.T."/>
            <person name="Nishiyama T."/>
            <person name="Sese J."/>
            <person name="O'Brien M.J."/>
            <person name="Copetti D."/>
            <person name="Mohd Noor M.I."/>
            <person name="Ong R.C."/>
            <person name="Putra M."/>
            <person name="Sireger I.Z."/>
            <person name="Indrioko S."/>
            <person name="Kosugi Y."/>
            <person name="Izuno A."/>
            <person name="Isagi Y."/>
            <person name="Lee S.L."/>
            <person name="Shimizu K.K."/>
        </authorList>
    </citation>
    <scope>NUCLEOTIDE SEQUENCE [LARGE SCALE GENOMIC DNA]</scope>
    <source>
        <strain evidence="1">214</strain>
    </source>
</reference>
<sequence>METATLPLSTIVPEDLKKDNYERWSILIKHYLVAQDVWDVVEPRPTTEETNERVWTKKDALALHAIKISCGAKAFDLIKNKESAREAWKALLDMPNVPVYHYIPRRHEFVTPDIATPNQGFIPSLFLSLSLFAKIHLSV</sequence>
<gene>
    <name evidence="1" type="ORF">SLEP1_g43178</name>
</gene>
<evidence type="ECO:0000313" key="2">
    <source>
        <dbReference type="Proteomes" id="UP001054252"/>
    </source>
</evidence>
<protein>
    <recommendedName>
        <fullName evidence="3">DUF4219 domain-containing protein</fullName>
    </recommendedName>
</protein>
<accession>A0AAV5LC51</accession>
<evidence type="ECO:0008006" key="3">
    <source>
        <dbReference type="Google" id="ProtNLM"/>
    </source>
</evidence>
<keyword evidence="2" id="KW-1185">Reference proteome</keyword>
<comment type="caution">
    <text evidence="1">The sequence shown here is derived from an EMBL/GenBank/DDBJ whole genome shotgun (WGS) entry which is preliminary data.</text>
</comment>